<dbReference type="PROSITE" id="PS50885">
    <property type="entry name" value="HAMP"/>
    <property type="match status" value="1"/>
</dbReference>
<dbReference type="PANTHER" id="PTHR34220:SF7">
    <property type="entry name" value="SENSOR HISTIDINE KINASE YPDA"/>
    <property type="match status" value="1"/>
</dbReference>
<dbReference type="CDD" id="cd06225">
    <property type="entry name" value="HAMP"/>
    <property type="match status" value="1"/>
</dbReference>
<keyword evidence="4 8" id="KW-0418">Kinase</keyword>
<keyword evidence="6" id="KW-0812">Transmembrane</keyword>
<protein>
    <submittedName>
        <fullName evidence="8">Sensor histidine kinase</fullName>
    </submittedName>
</protein>
<dbReference type="PROSITE" id="PS51257">
    <property type="entry name" value="PROKAR_LIPOPROTEIN"/>
    <property type="match status" value="1"/>
</dbReference>
<feature type="domain" description="HAMP" evidence="7">
    <location>
        <begin position="296"/>
        <end position="348"/>
    </location>
</feature>
<keyword evidence="3" id="KW-0808">Transferase</keyword>
<evidence type="ECO:0000256" key="1">
    <source>
        <dbReference type="ARBA" id="ARBA00004370"/>
    </source>
</evidence>
<dbReference type="SMART" id="SM00304">
    <property type="entry name" value="HAMP"/>
    <property type="match status" value="1"/>
</dbReference>
<dbReference type="InterPro" id="IPR036890">
    <property type="entry name" value="HATPase_C_sf"/>
</dbReference>
<evidence type="ECO:0000256" key="5">
    <source>
        <dbReference type="SAM" id="Coils"/>
    </source>
</evidence>
<keyword evidence="2" id="KW-0597">Phosphoprotein</keyword>
<sequence length="571" mass="65796">MRIKKKILLALSAILLSCGIIITGLWYCTSRRLSSTYLNNISQSTMLDAYHAFEYLLTDTSYMVTLIATNETNIIEPAEKMRSSDLMLHGQWNKTYLENRRIILDYIQSMNGYKYYISGITVAIDPSCVFSTSYIIQDKAELYREIQKLDQEELKYSMVMMDPLHIEGLKSTISSDYVVPAVRGIVDAQENVIGYVVLYFDYGVIDKMFSVNLPKGSVFRVNNEKGASIFSNNTQEKNAKAYIWNTFTAEDVGWDFEMGIPSDFYIRDIWNAAALSGAVMVAILILGGLVFAFYVSRITTEITNLRNCMSLISQGDLNACYQVKKRDEIGEMGETFNQMTVRIRELMDQVAEEEKKKRLSELAFLQAQINPHFISNVLNNVVWMAKIQHADNIVPLVNSLNSMLQSVMHQERDMICLKDELAYVDHYLTLMEYSGNYDFYVVKEIDEETEHLYIPRFILQPVVENSLYHGLPSDLSRQGCIRIHTERVGERLEIIVEDNGEGMSQEELSRILIKNEKDRRSFNGIGVENVNDRIKLFFGPEYGLRYESKKGEYTRCIFRLPAIEEEETWQK</sequence>
<name>A0A9D1TG40_9FIRM</name>
<dbReference type="Gene3D" id="3.30.565.10">
    <property type="entry name" value="Histidine kinase-like ATPase, C-terminal domain"/>
    <property type="match status" value="1"/>
</dbReference>
<evidence type="ECO:0000256" key="2">
    <source>
        <dbReference type="ARBA" id="ARBA00022553"/>
    </source>
</evidence>
<keyword evidence="5" id="KW-0175">Coiled coil</keyword>
<organism evidence="8 9">
    <name type="scientific">Candidatus Blautia stercorigallinarum</name>
    <dbReference type="NCBI Taxonomy" id="2838501"/>
    <lineage>
        <taxon>Bacteria</taxon>
        <taxon>Bacillati</taxon>
        <taxon>Bacillota</taxon>
        <taxon>Clostridia</taxon>
        <taxon>Lachnospirales</taxon>
        <taxon>Lachnospiraceae</taxon>
        <taxon>Blautia</taxon>
    </lineage>
</organism>
<proteinExistence type="predicted"/>
<evidence type="ECO:0000256" key="3">
    <source>
        <dbReference type="ARBA" id="ARBA00022679"/>
    </source>
</evidence>
<dbReference type="SUPFAM" id="SSF158472">
    <property type="entry name" value="HAMP domain-like"/>
    <property type="match status" value="1"/>
</dbReference>
<dbReference type="PANTHER" id="PTHR34220">
    <property type="entry name" value="SENSOR HISTIDINE KINASE YPDA"/>
    <property type="match status" value="1"/>
</dbReference>
<comment type="caution">
    <text evidence="8">The sequence shown here is derived from an EMBL/GenBank/DDBJ whole genome shotgun (WGS) entry which is preliminary data.</text>
</comment>
<evidence type="ECO:0000256" key="4">
    <source>
        <dbReference type="ARBA" id="ARBA00022777"/>
    </source>
</evidence>
<reference evidence="8" key="2">
    <citation type="submission" date="2021-04" db="EMBL/GenBank/DDBJ databases">
        <authorList>
            <person name="Gilroy R."/>
        </authorList>
    </citation>
    <scope>NUCLEOTIDE SEQUENCE</scope>
    <source>
        <strain evidence="8">CHK195-9823</strain>
    </source>
</reference>
<dbReference type="SUPFAM" id="SSF55874">
    <property type="entry name" value="ATPase domain of HSP90 chaperone/DNA topoisomerase II/histidine kinase"/>
    <property type="match status" value="1"/>
</dbReference>
<dbReference type="GO" id="GO:0000155">
    <property type="term" value="F:phosphorelay sensor kinase activity"/>
    <property type="evidence" value="ECO:0007669"/>
    <property type="project" value="InterPro"/>
</dbReference>
<feature type="transmembrane region" description="Helical" evidence="6">
    <location>
        <begin position="7"/>
        <end position="27"/>
    </location>
</feature>
<feature type="coiled-coil region" evidence="5">
    <location>
        <begin position="336"/>
        <end position="363"/>
    </location>
</feature>
<gene>
    <name evidence="8" type="ORF">H9747_06515</name>
</gene>
<dbReference type="InterPro" id="IPR010559">
    <property type="entry name" value="Sig_transdc_His_kin_internal"/>
</dbReference>
<reference evidence="8" key="1">
    <citation type="journal article" date="2021" name="PeerJ">
        <title>Extensive microbial diversity within the chicken gut microbiome revealed by metagenomics and culture.</title>
        <authorList>
            <person name="Gilroy R."/>
            <person name="Ravi A."/>
            <person name="Getino M."/>
            <person name="Pursley I."/>
            <person name="Horton D.L."/>
            <person name="Alikhan N.F."/>
            <person name="Baker D."/>
            <person name="Gharbi K."/>
            <person name="Hall N."/>
            <person name="Watson M."/>
            <person name="Adriaenssens E.M."/>
            <person name="Foster-Nyarko E."/>
            <person name="Jarju S."/>
            <person name="Secka A."/>
            <person name="Antonio M."/>
            <person name="Oren A."/>
            <person name="Chaudhuri R.R."/>
            <person name="La Ragione R."/>
            <person name="Hildebrand F."/>
            <person name="Pallen M.J."/>
        </authorList>
    </citation>
    <scope>NUCLEOTIDE SEQUENCE</scope>
    <source>
        <strain evidence="8">CHK195-9823</strain>
    </source>
</reference>
<dbReference type="Pfam" id="PF02518">
    <property type="entry name" value="HATPase_c"/>
    <property type="match status" value="1"/>
</dbReference>
<dbReference type="EMBL" id="DXIQ01000038">
    <property type="protein sequence ID" value="HIV38641.1"/>
    <property type="molecule type" value="Genomic_DNA"/>
</dbReference>
<dbReference type="InterPro" id="IPR050640">
    <property type="entry name" value="Bact_2-comp_sensor_kinase"/>
</dbReference>
<dbReference type="Pfam" id="PF06580">
    <property type="entry name" value="His_kinase"/>
    <property type="match status" value="1"/>
</dbReference>
<dbReference type="InterPro" id="IPR003594">
    <property type="entry name" value="HATPase_dom"/>
</dbReference>
<feature type="transmembrane region" description="Helical" evidence="6">
    <location>
        <begin position="269"/>
        <end position="295"/>
    </location>
</feature>
<comment type="subcellular location">
    <subcellularLocation>
        <location evidence="1">Membrane</location>
    </subcellularLocation>
</comment>
<dbReference type="InterPro" id="IPR003660">
    <property type="entry name" value="HAMP_dom"/>
</dbReference>
<dbReference type="Gene3D" id="6.10.340.10">
    <property type="match status" value="1"/>
</dbReference>
<evidence type="ECO:0000313" key="9">
    <source>
        <dbReference type="Proteomes" id="UP000886814"/>
    </source>
</evidence>
<dbReference type="AlphaFoldDB" id="A0A9D1TG40"/>
<dbReference type="Pfam" id="PF00672">
    <property type="entry name" value="HAMP"/>
    <property type="match status" value="1"/>
</dbReference>
<dbReference type="SMART" id="SM00387">
    <property type="entry name" value="HATPase_c"/>
    <property type="match status" value="1"/>
</dbReference>
<evidence type="ECO:0000256" key="6">
    <source>
        <dbReference type="SAM" id="Phobius"/>
    </source>
</evidence>
<keyword evidence="6" id="KW-0472">Membrane</keyword>
<accession>A0A9D1TG40</accession>
<dbReference type="GO" id="GO:0016020">
    <property type="term" value="C:membrane"/>
    <property type="evidence" value="ECO:0007669"/>
    <property type="project" value="UniProtKB-SubCell"/>
</dbReference>
<keyword evidence="6" id="KW-1133">Transmembrane helix</keyword>
<dbReference type="Proteomes" id="UP000886814">
    <property type="component" value="Unassembled WGS sequence"/>
</dbReference>
<evidence type="ECO:0000259" key="7">
    <source>
        <dbReference type="PROSITE" id="PS50885"/>
    </source>
</evidence>
<evidence type="ECO:0000313" key="8">
    <source>
        <dbReference type="EMBL" id="HIV38641.1"/>
    </source>
</evidence>